<evidence type="ECO:0000256" key="8">
    <source>
        <dbReference type="SAM" id="Phobius"/>
    </source>
</evidence>
<dbReference type="InterPro" id="IPR006635">
    <property type="entry name" value="NEAT_dom"/>
</dbReference>
<reference evidence="10" key="1">
    <citation type="submission" date="2016-02" db="EMBL/GenBank/DDBJ databases">
        <title>Genome sequence of Bacillus trypoxylicola KCTC 13244(T).</title>
        <authorList>
            <person name="Jeong H."/>
            <person name="Park S.-H."/>
            <person name="Choi S.-K."/>
        </authorList>
    </citation>
    <scope>NUCLEOTIDE SEQUENCE [LARGE SCALE GENOMIC DNA]</scope>
    <source>
        <strain evidence="10">KCTC 13244</strain>
    </source>
</reference>
<feature type="region of interest" description="Disordered" evidence="7">
    <location>
        <begin position="155"/>
        <end position="189"/>
    </location>
</feature>
<dbReference type="PANTHER" id="PTHR37824">
    <property type="entry name" value="IRON-REGULATED SURFACE DETERMINANT PROTEIN C"/>
    <property type="match status" value="1"/>
</dbReference>
<dbReference type="SMART" id="SM00725">
    <property type="entry name" value="NEAT"/>
    <property type="match status" value="1"/>
</dbReference>
<keyword evidence="5" id="KW-0408">Iron</keyword>
<keyword evidence="8" id="KW-0472">Membrane</keyword>
<evidence type="ECO:0000256" key="3">
    <source>
        <dbReference type="ARBA" id="ARBA00022525"/>
    </source>
</evidence>
<gene>
    <name evidence="10" type="ORF">AZF04_07390</name>
</gene>
<organism evidence="10 11">
    <name type="scientific">Alkalihalobacillus trypoxylicola</name>
    <dbReference type="NCBI Taxonomy" id="519424"/>
    <lineage>
        <taxon>Bacteria</taxon>
        <taxon>Bacillati</taxon>
        <taxon>Bacillota</taxon>
        <taxon>Bacilli</taxon>
        <taxon>Bacillales</taxon>
        <taxon>Bacillaceae</taxon>
        <taxon>Alkalihalobacillus</taxon>
    </lineage>
</organism>
<feature type="compositionally biased region" description="Low complexity" evidence="7">
    <location>
        <begin position="155"/>
        <end position="181"/>
    </location>
</feature>
<dbReference type="SUPFAM" id="SSF158911">
    <property type="entry name" value="NEAT domain-like"/>
    <property type="match status" value="1"/>
</dbReference>
<dbReference type="STRING" id="519424.AZF04_07390"/>
<keyword evidence="4" id="KW-0732">Signal</keyword>
<evidence type="ECO:0000313" key="10">
    <source>
        <dbReference type="EMBL" id="KYG29340.1"/>
    </source>
</evidence>
<comment type="subcellular location">
    <subcellularLocation>
        <location evidence="1">Secreted</location>
        <location evidence="1">Cell wall</location>
        <topology evidence="1">Peptidoglycan-anchor</topology>
    </subcellularLocation>
</comment>
<sequence length="217" mass="24273">MLEMKKINITKPGVLLLFMVTLLLMLPMYAVANTNLEDGEYSIGYTVLHSDNDSASIANDYWVKPAKIVVNNGNMVAQMTLNNSSWITEFKVHNQDVQVLSTDQANDKRVVQFPIDSFSTLSAQIHVIVEDIDYDHGYTVRFSFDESSLKTIQLAEGGEQEQSSSNNSQSAGTTTNSSNNNQVENPQTNDSTMPIVFITLFILSAFYLVKQWKSREA</sequence>
<dbReference type="InterPro" id="IPR017502">
    <property type="entry name" value="Sortase_SrtB_target"/>
</dbReference>
<keyword evidence="3" id="KW-0964">Secreted</keyword>
<dbReference type="PROSITE" id="PS50978">
    <property type="entry name" value="NEAT"/>
    <property type="match status" value="1"/>
</dbReference>
<keyword evidence="8" id="KW-0812">Transmembrane</keyword>
<dbReference type="GO" id="GO:0009274">
    <property type="term" value="C:peptidoglycan-based cell wall"/>
    <property type="evidence" value="ECO:0007669"/>
    <property type="project" value="InterPro"/>
</dbReference>
<dbReference type="PANTHER" id="PTHR37824:SF1">
    <property type="entry name" value="IRON-REGULATED SURFACE DETERMINANT PROTEIN C"/>
    <property type="match status" value="1"/>
</dbReference>
<dbReference type="Proteomes" id="UP000075806">
    <property type="component" value="Unassembled WGS sequence"/>
</dbReference>
<name>A0A162DE50_9BACI</name>
<evidence type="ECO:0000256" key="6">
    <source>
        <dbReference type="ARBA" id="ARBA00023088"/>
    </source>
</evidence>
<evidence type="ECO:0000259" key="9">
    <source>
        <dbReference type="PROSITE" id="PS50978"/>
    </source>
</evidence>
<protein>
    <recommendedName>
        <fullName evidence="9">NEAT domain-containing protein</fullName>
    </recommendedName>
</protein>
<dbReference type="GO" id="GO:0015886">
    <property type="term" value="P:heme transport"/>
    <property type="evidence" value="ECO:0007669"/>
    <property type="project" value="InterPro"/>
</dbReference>
<dbReference type="Pfam" id="PF05031">
    <property type="entry name" value="NEAT"/>
    <property type="match status" value="1"/>
</dbReference>
<evidence type="ECO:0000313" key="11">
    <source>
        <dbReference type="Proteomes" id="UP000075806"/>
    </source>
</evidence>
<dbReference type="NCBIfam" id="TIGR03063">
    <property type="entry name" value="srtB_target"/>
    <property type="match status" value="1"/>
</dbReference>
<dbReference type="InterPro" id="IPR019909">
    <property type="entry name" value="Haem_uptake_protein_IsdC"/>
</dbReference>
<dbReference type="AlphaFoldDB" id="A0A162DE50"/>
<accession>A0A162DE50</accession>
<dbReference type="EMBL" id="LTAO01000023">
    <property type="protein sequence ID" value="KYG29340.1"/>
    <property type="molecule type" value="Genomic_DNA"/>
</dbReference>
<evidence type="ECO:0000256" key="2">
    <source>
        <dbReference type="ARBA" id="ARBA00022512"/>
    </source>
</evidence>
<feature type="transmembrane region" description="Helical" evidence="8">
    <location>
        <begin position="191"/>
        <end position="209"/>
    </location>
</feature>
<dbReference type="GO" id="GO:0030492">
    <property type="term" value="F:hemoglobin binding"/>
    <property type="evidence" value="ECO:0007669"/>
    <property type="project" value="InterPro"/>
</dbReference>
<keyword evidence="11" id="KW-1185">Reference proteome</keyword>
<evidence type="ECO:0000256" key="1">
    <source>
        <dbReference type="ARBA" id="ARBA00004168"/>
    </source>
</evidence>
<proteinExistence type="predicted"/>
<keyword evidence="2" id="KW-0134">Cell wall</keyword>
<dbReference type="InterPro" id="IPR037250">
    <property type="entry name" value="NEAT_dom_sf"/>
</dbReference>
<dbReference type="CDD" id="cd06920">
    <property type="entry name" value="NEAT"/>
    <property type="match status" value="1"/>
</dbReference>
<dbReference type="InterPro" id="IPR050436">
    <property type="entry name" value="IsdA"/>
</dbReference>
<evidence type="ECO:0000256" key="7">
    <source>
        <dbReference type="SAM" id="MobiDB-lite"/>
    </source>
</evidence>
<keyword evidence="8" id="KW-1133">Transmembrane helix</keyword>
<dbReference type="Gene3D" id="2.60.40.1850">
    <property type="match status" value="1"/>
</dbReference>
<keyword evidence="6" id="KW-0572">Peptidoglycan-anchor</keyword>
<dbReference type="NCBIfam" id="TIGR03656">
    <property type="entry name" value="IsdC"/>
    <property type="match status" value="1"/>
</dbReference>
<feature type="domain" description="NEAT" evidence="9">
    <location>
        <begin position="36"/>
        <end position="152"/>
    </location>
</feature>
<comment type="caution">
    <text evidence="10">The sequence shown here is derived from an EMBL/GenBank/DDBJ whole genome shotgun (WGS) entry which is preliminary data.</text>
</comment>
<evidence type="ECO:0000256" key="5">
    <source>
        <dbReference type="ARBA" id="ARBA00023004"/>
    </source>
</evidence>
<evidence type="ECO:0000256" key="4">
    <source>
        <dbReference type="ARBA" id="ARBA00022729"/>
    </source>
</evidence>